<accession>A0A0C3SCB5</accession>
<name>A0A0C3SCB5_PHLG1</name>
<sequence length="176" mass="19739">MPREARFIAGNLRKNHIPPPSADQNPACHRERVCPGRRLGANERAWKICQSLLSSHRNKDIRSRRPLWAPPRAPTSAMSAAAPYVRLEGWDAARAVAAAVSSSSTRRTATGDRQTLCWRQTAKRANPGRSLSHHQTRRKRAAFSPAMRSPRAISFWVAGPLRLRTARPSQSQWAEH</sequence>
<feature type="region of interest" description="Disordered" evidence="1">
    <location>
        <begin position="120"/>
        <end position="147"/>
    </location>
</feature>
<dbReference type="HOGENOM" id="CLU_1525720_0_0_1"/>
<protein>
    <submittedName>
        <fullName evidence="2">Uncharacterized protein</fullName>
    </submittedName>
</protein>
<evidence type="ECO:0000256" key="1">
    <source>
        <dbReference type="SAM" id="MobiDB-lite"/>
    </source>
</evidence>
<evidence type="ECO:0000313" key="2">
    <source>
        <dbReference type="EMBL" id="KIP08690.1"/>
    </source>
</evidence>
<evidence type="ECO:0000313" key="3">
    <source>
        <dbReference type="Proteomes" id="UP000053257"/>
    </source>
</evidence>
<organism evidence="2 3">
    <name type="scientific">Phlebiopsis gigantea (strain 11061_1 CR5-6)</name>
    <name type="common">White-rot fungus</name>
    <name type="synonym">Peniophora gigantea</name>
    <dbReference type="NCBI Taxonomy" id="745531"/>
    <lineage>
        <taxon>Eukaryota</taxon>
        <taxon>Fungi</taxon>
        <taxon>Dikarya</taxon>
        <taxon>Basidiomycota</taxon>
        <taxon>Agaricomycotina</taxon>
        <taxon>Agaricomycetes</taxon>
        <taxon>Polyporales</taxon>
        <taxon>Phanerochaetaceae</taxon>
        <taxon>Phlebiopsis</taxon>
    </lineage>
</organism>
<dbReference type="EMBL" id="KN840476">
    <property type="protein sequence ID" value="KIP08690.1"/>
    <property type="molecule type" value="Genomic_DNA"/>
</dbReference>
<reference evidence="2 3" key="1">
    <citation type="journal article" date="2014" name="PLoS Genet.">
        <title>Analysis of the Phlebiopsis gigantea genome, transcriptome and secretome provides insight into its pioneer colonization strategies of wood.</title>
        <authorList>
            <person name="Hori C."/>
            <person name="Ishida T."/>
            <person name="Igarashi K."/>
            <person name="Samejima M."/>
            <person name="Suzuki H."/>
            <person name="Master E."/>
            <person name="Ferreira P."/>
            <person name="Ruiz-Duenas F.J."/>
            <person name="Held B."/>
            <person name="Canessa P."/>
            <person name="Larrondo L.F."/>
            <person name="Schmoll M."/>
            <person name="Druzhinina I.S."/>
            <person name="Kubicek C.P."/>
            <person name="Gaskell J.A."/>
            <person name="Kersten P."/>
            <person name="St John F."/>
            <person name="Glasner J."/>
            <person name="Sabat G."/>
            <person name="Splinter BonDurant S."/>
            <person name="Syed K."/>
            <person name="Yadav J."/>
            <person name="Mgbeahuruike A.C."/>
            <person name="Kovalchuk A."/>
            <person name="Asiegbu F.O."/>
            <person name="Lackner G."/>
            <person name="Hoffmeister D."/>
            <person name="Rencoret J."/>
            <person name="Gutierrez A."/>
            <person name="Sun H."/>
            <person name="Lindquist E."/>
            <person name="Barry K."/>
            <person name="Riley R."/>
            <person name="Grigoriev I.V."/>
            <person name="Henrissat B."/>
            <person name="Kues U."/>
            <person name="Berka R.M."/>
            <person name="Martinez A.T."/>
            <person name="Covert S.F."/>
            <person name="Blanchette R.A."/>
            <person name="Cullen D."/>
        </authorList>
    </citation>
    <scope>NUCLEOTIDE SEQUENCE [LARGE SCALE GENOMIC DNA]</scope>
    <source>
        <strain evidence="2 3">11061_1 CR5-6</strain>
    </source>
</reference>
<keyword evidence="3" id="KW-1185">Reference proteome</keyword>
<feature type="region of interest" description="Disordered" evidence="1">
    <location>
        <begin position="9"/>
        <end position="28"/>
    </location>
</feature>
<feature type="compositionally biased region" description="Basic residues" evidence="1">
    <location>
        <begin position="131"/>
        <end position="141"/>
    </location>
</feature>
<gene>
    <name evidence="2" type="ORF">PHLGIDRAFT_366338</name>
</gene>
<dbReference type="Proteomes" id="UP000053257">
    <property type="component" value="Unassembled WGS sequence"/>
</dbReference>
<proteinExistence type="predicted"/>
<dbReference type="AlphaFoldDB" id="A0A0C3SCB5"/>